<dbReference type="InterPro" id="IPR001701">
    <property type="entry name" value="Glyco_hydro_9"/>
</dbReference>
<evidence type="ECO:0000256" key="1">
    <source>
        <dbReference type="ARBA" id="ARBA00000966"/>
    </source>
</evidence>
<evidence type="ECO:0000313" key="8">
    <source>
        <dbReference type="EMBL" id="GIL78846.1"/>
    </source>
</evidence>
<dbReference type="GO" id="GO:0030245">
    <property type="term" value="P:cellulose catabolic process"/>
    <property type="evidence" value="ECO:0007669"/>
    <property type="project" value="UniProtKB-KW"/>
</dbReference>
<dbReference type="Proteomes" id="UP000747110">
    <property type="component" value="Unassembled WGS sequence"/>
</dbReference>
<reference evidence="8" key="1">
    <citation type="journal article" date="2021" name="Proc. Natl. Acad. Sci. U.S.A.">
        <title>Three genomes in the algal genus Volvox reveal the fate of a haploid sex-determining region after a transition to homothallism.</title>
        <authorList>
            <person name="Yamamoto K."/>
            <person name="Hamaji T."/>
            <person name="Kawai-Toyooka H."/>
            <person name="Matsuzaki R."/>
            <person name="Takahashi F."/>
            <person name="Nishimura Y."/>
            <person name="Kawachi M."/>
            <person name="Noguchi H."/>
            <person name="Minakuchi Y."/>
            <person name="Umen J.G."/>
            <person name="Toyoda A."/>
            <person name="Nozaki H."/>
        </authorList>
    </citation>
    <scope>NUCLEOTIDE SEQUENCE</scope>
    <source>
        <strain evidence="8">NIES-3786</strain>
    </source>
</reference>
<comment type="caution">
    <text evidence="8">The sequence shown here is derived from an EMBL/GenBank/DDBJ whole genome shotgun (WGS) entry which is preliminary data.</text>
</comment>
<evidence type="ECO:0000256" key="4">
    <source>
        <dbReference type="ARBA" id="ARBA00023001"/>
    </source>
</evidence>
<dbReference type="EC" id="3.2.1.4" evidence="3"/>
<accession>A0A8J4CG96</accession>
<dbReference type="OrthoDB" id="10257085at2759"/>
<keyword evidence="6" id="KW-0624">Polysaccharide degradation</keyword>
<dbReference type="AlphaFoldDB" id="A0A8J4CG96"/>
<dbReference type="Gene3D" id="1.50.10.10">
    <property type="match status" value="1"/>
</dbReference>
<evidence type="ECO:0000256" key="3">
    <source>
        <dbReference type="ARBA" id="ARBA00012601"/>
    </source>
</evidence>
<feature type="non-terminal residue" evidence="8">
    <location>
        <position position="1"/>
    </location>
</feature>
<evidence type="ECO:0000256" key="6">
    <source>
        <dbReference type="ARBA" id="ARBA00023326"/>
    </source>
</evidence>
<comment type="similarity">
    <text evidence="2">Belongs to the glycosyl hydrolase 9 (cellulase E) family.</text>
</comment>
<protein>
    <recommendedName>
        <fullName evidence="3">cellulase</fullName>
        <ecNumber evidence="3">3.2.1.4</ecNumber>
    </recommendedName>
</protein>
<gene>
    <name evidence="8" type="ORF">Vretifemale_8211</name>
</gene>
<sequence length="376" mass="41354">LVRVPGLGVSHAFLLGNDALTPLLGTLARGMYGQRCGTALSPRYLAPWGATRPEACHVSDAEVMGVDTLPSWFADRFPVPASGNLTTVPPDPTTGSFWLNQPPARTRINPVGGHHDAGDYGKYVVNSGLFAGWLMTALDVLGADQDNLPLPEAGDGIPDLLQEVEWELKYIEGLQDTDGGVFCIIKPNSTAGEFYEAHLPCYDPKRDNCNLAANDPRRGPRIAWPKDTTCTAQFAAALARAARSPWFRRLRPNDTTRYLQRARAAWNFLETRVPFGALCYHHYGCTGAVSSGDAVLPAWQKRYVCYDAKGDQSHDERLWAAVELYAATGEAAFHDYFTKRHCPRFRHWGWEALPFSYGPATITYAELAVAARKGTP</sequence>
<dbReference type="EMBL" id="BNCP01000014">
    <property type="protein sequence ID" value="GIL78846.1"/>
    <property type="molecule type" value="Genomic_DNA"/>
</dbReference>
<evidence type="ECO:0000259" key="7">
    <source>
        <dbReference type="Pfam" id="PF00759"/>
    </source>
</evidence>
<organism evidence="8 9">
    <name type="scientific">Volvox reticuliferus</name>
    <dbReference type="NCBI Taxonomy" id="1737510"/>
    <lineage>
        <taxon>Eukaryota</taxon>
        <taxon>Viridiplantae</taxon>
        <taxon>Chlorophyta</taxon>
        <taxon>core chlorophytes</taxon>
        <taxon>Chlorophyceae</taxon>
        <taxon>CS clade</taxon>
        <taxon>Chlamydomonadales</taxon>
        <taxon>Volvocaceae</taxon>
        <taxon>Volvox</taxon>
    </lineage>
</organism>
<keyword evidence="4" id="KW-0136">Cellulose degradation</keyword>
<keyword evidence="5" id="KW-0119">Carbohydrate metabolism</keyword>
<name>A0A8J4CG96_9CHLO</name>
<dbReference type="InterPro" id="IPR008928">
    <property type="entry name" value="6-hairpin_glycosidase_sf"/>
</dbReference>
<dbReference type="SUPFAM" id="SSF48208">
    <property type="entry name" value="Six-hairpin glycosidases"/>
    <property type="match status" value="1"/>
</dbReference>
<evidence type="ECO:0000256" key="2">
    <source>
        <dbReference type="ARBA" id="ARBA00007072"/>
    </source>
</evidence>
<proteinExistence type="inferred from homology"/>
<evidence type="ECO:0000256" key="5">
    <source>
        <dbReference type="ARBA" id="ARBA00023277"/>
    </source>
</evidence>
<comment type="catalytic activity">
    <reaction evidence="1">
        <text>Endohydrolysis of (1-&gt;4)-beta-D-glucosidic linkages in cellulose, lichenin and cereal beta-D-glucans.</text>
        <dbReference type="EC" id="3.2.1.4"/>
    </reaction>
</comment>
<dbReference type="InterPro" id="IPR012341">
    <property type="entry name" value="6hp_glycosidase-like_sf"/>
</dbReference>
<dbReference type="Pfam" id="PF00759">
    <property type="entry name" value="Glyco_hydro_9"/>
    <property type="match status" value="1"/>
</dbReference>
<dbReference type="GO" id="GO:0008810">
    <property type="term" value="F:cellulase activity"/>
    <property type="evidence" value="ECO:0007669"/>
    <property type="project" value="UniProtKB-EC"/>
</dbReference>
<evidence type="ECO:0000313" key="9">
    <source>
        <dbReference type="Proteomes" id="UP000747110"/>
    </source>
</evidence>
<keyword evidence="9" id="KW-1185">Reference proteome</keyword>
<feature type="non-terminal residue" evidence="8">
    <location>
        <position position="376"/>
    </location>
</feature>
<feature type="domain" description="Glycoside hydrolase family 9" evidence="7">
    <location>
        <begin position="25"/>
        <end position="343"/>
    </location>
</feature>